<evidence type="ECO:0000256" key="5">
    <source>
        <dbReference type="ARBA" id="ARBA00022695"/>
    </source>
</evidence>
<dbReference type="InterPro" id="IPR007120">
    <property type="entry name" value="DNA-dir_RNAP_su2_dom"/>
</dbReference>
<evidence type="ECO:0000313" key="11">
    <source>
        <dbReference type="Proteomes" id="UP000595230"/>
    </source>
</evidence>
<dbReference type="GO" id="GO:0006351">
    <property type="term" value="P:DNA-templated transcription"/>
    <property type="evidence" value="ECO:0007669"/>
    <property type="project" value="InterPro"/>
</dbReference>
<evidence type="ECO:0000313" key="10">
    <source>
        <dbReference type="EMBL" id="QPX76762.1"/>
    </source>
</evidence>
<evidence type="ECO:0000256" key="2">
    <source>
        <dbReference type="ARBA" id="ARBA00012418"/>
    </source>
</evidence>
<evidence type="ECO:0000256" key="8">
    <source>
        <dbReference type="SAM" id="MobiDB-lite"/>
    </source>
</evidence>
<evidence type="ECO:0000256" key="1">
    <source>
        <dbReference type="ARBA" id="ARBA00006835"/>
    </source>
</evidence>
<protein>
    <recommendedName>
        <fullName evidence="2">DNA-directed RNA polymerase</fullName>
        <ecNumber evidence="2">2.7.7.6</ecNumber>
    </recommendedName>
</protein>
<accession>A0A7T3NBQ1</accession>
<dbReference type="EC" id="2.7.7.6" evidence="2"/>
<dbReference type="Pfam" id="PF00562">
    <property type="entry name" value="RNA_pol_Rpb2_6"/>
    <property type="match status" value="1"/>
</dbReference>
<name>A0A7T3NBQ1_9CAUD</name>
<dbReference type="EMBL" id="MW021758">
    <property type="protein sequence ID" value="QPX76762.1"/>
    <property type="molecule type" value="Genomic_DNA"/>
</dbReference>
<feature type="compositionally biased region" description="Acidic residues" evidence="8">
    <location>
        <begin position="752"/>
        <end position="776"/>
    </location>
</feature>
<keyword evidence="5" id="KW-0548">Nucleotidyltransferase</keyword>
<proteinExistence type="inferred from homology"/>
<comment type="similarity">
    <text evidence="1">Belongs to the RNA polymerase beta chain family.</text>
</comment>
<dbReference type="InterPro" id="IPR037033">
    <property type="entry name" value="DNA-dir_RNAP_su2_hyb_sf"/>
</dbReference>
<dbReference type="SUPFAM" id="SSF64484">
    <property type="entry name" value="beta and beta-prime subunits of DNA dependent RNA-polymerase"/>
    <property type="match status" value="1"/>
</dbReference>
<keyword evidence="4" id="KW-0808">Transferase</keyword>
<dbReference type="GO" id="GO:0000428">
    <property type="term" value="C:DNA-directed RNA polymerase complex"/>
    <property type="evidence" value="ECO:0007669"/>
    <property type="project" value="UniProtKB-KW"/>
</dbReference>
<keyword evidence="3 10" id="KW-0240">DNA-directed RNA polymerase</keyword>
<evidence type="ECO:0000256" key="3">
    <source>
        <dbReference type="ARBA" id="ARBA00022478"/>
    </source>
</evidence>
<dbReference type="Gene3D" id="2.40.270.10">
    <property type="entry name" value="DNA-directed RNA polymerase, subunit 2, domain 6"/>
    <property type="match status" value="1"/>
</dbReference>
<evidence type="ECO:0000259" key="9">
    <source>
        <dbReference type="Pfam" id="PF00562"/>
    </source>
</evidence>
<comment type="catalytic activity">
    <reaction evidence="7">
        <text>RNA(n) + a ribonucleoside 5'-triphosphate = RNA(n+1) + diphosphate</text>
        <dbReference type="Rhea" id="RHEA:21248"/>
        <dbReference type="Rhea" id="RHEA-COMP:14527"/>
        <dbReference type="Rhea" id="RHEA-COMP:17342"/>
        <dbReference type="ChEBI" id="CHEBI:33019"/>
        <dbReference type="ChEBI" id="CHEBI:61557"/>
        <dbReference type="ChEBI" id="CHEBI:140395"/>
        <dbReference type="EC" id="2.7.7.6"/>
    </reaction>
</comment>
<dbReference type="GO" id="GO:0003677">
    <property type="term" value="F:DNA binding"/>
    <property type="evidence" value="ECO:0007669"/>
    <property type="project" value="InterPro"/>
</dbReference>
<keyword evidence="6" id="KW-0804">Transcription</keyword>
<evidence type="ECO:0000256" key="7">
    <source>
        <dbReference type="ARBA" id="ARBA00048552"/>
    </source>
</evidence>
<sequence length="776" mass="88782">MIGKSKQKKGVGLKANTRIIHYSIEERMTEYQMSELEQGQVDVRVAGTATNLAPYAPCTSPSRLVMLGSQIQQKLLTKGLKRQRFFTGVEHEYAKYTFGVKVDEPVEIIAAIDKYNVGFGERSFKYNPTRYLFVFNVKKQEYDLMEVTKYCSHHNNFGFEFDINEEAMFRTQAGNVLQANTWLTKSPGVMPEGDYIFGTPTKTAFMSSHYVTEDGFMVSQEWCEENTTTGYGEIVINVPKGKYLTNSYGSKGSYIPFPGPGDKIRPDGLIASLRDYDDILGAVEMTEDAMGTVDHFFDERYYIEAGSLNARVLDVDIWCTDGDGVDKMPTFEATGPNESDYIDKFWKAKQKFHKQVDAAYTLIKNRSRGKPRLSRALHRFITDSRDFMLTKPGKRRYRYKNTPIPTVRIAIRFMYDIVPTIGFKLTNMYGGKGVICRIKPRSEMPTYPDGTVADFIGDGLSTINRMNPSVLFEHYMNYKAEEVEKKVRDFVDQDRWEDAFDILMTYYQAGVPLYYNKIVSQNWSEKRRREHVKAVYDDKIFAYMPPNTPGLGIEQIGRVEDALPSKVEHVTWIGDLGREERSVDPVMIGDMYIMVLEKTGHDWSAVDVPKRQVHGVPTKVSARDKHNLPYRQSPLRFFGEAEIRNYSGILGGDWAADMLDRANNPKAQEAIWKQVIENERPTDLDITIDRNQIPVGNSLSLSYLNNAMYCNGAQFAYAEVDTASDLEIEMLRKYPDPINRPRVSSLAKSLEEVVEDEDEEEYIEPEADYDDEGEEE</sequence>
<dbReference type="GO" id="GO:0003899">
    <property type="term" value="F:DNA-directed RNA polymerase activity"/>
    <property type="evidence" value="ECO:0007669"/>
    <property type="project" value="UniProtKB-EC"/>
</dbReference>
<evidence type="ECO:0000256" key="6">
    <source>
        <dbReference type="ARBA" id="ARBA00023163"/>
    </source>
</evidence>
<evidence type="ECO:0000256" key="4">
    <source>
        <dbReference type="ARBA" id="ARBA00022679"/>
    </source>
</evidence>
<organism evidence="10 11">
    <name type="scientific">Serratia phage vB_SmaM_Yaphecito</name>
    <dbReference type="NCBI Taxonomy" id="2777368"/>
    <lineage>
        <taxon>Viruses</taxon>
        <taxon>Duplodnaviria</taxon>
        <taxon>Heunggongvirae</taxon>
        <taxon>Uroviricota</taxon>
        <taxon>Caudoviricetes</taxon>
        <taxon>Chimalliviridae</taxon>
        <taxon>Moabitevirus</taxon>
        <taxon>Moabitevirus moabite</taxon>
    </lineage>
</organism>
<feature type="domain" description="DNA-directed RNA polymerase subunit 2 hybrid-binding" evidence="9">
    <location>
        <begin position="408"/>
        <end position="484"/>
    </location>
</feature>
<feature type="region of interest" description="Disordered" evidence="8">
    <location>
        <begin position="749"/>
        <end position="776"/>
    </location>
</feature>
<dbReference type="Proteomes" id="UP000595230">
    <property type="component" value="Segment"/>
</dbReference>
<reference evidence="10 11" key="1">
    <citation type="submission" date="2020-09" db="EMBL/GenBank/DDBJ databases">
        <authorList>
            <person name="Bustos Y."/>
            <person name="Adams S."/>
            <person name="Bishop E."/>
            <person name="Cobbley H."/>
            <person name="Haycock D."/>
            <person name="Hoopes M."/>
            <person name="Newey C."/>
            <person name="Thompson D."/>
            <person name="Carr E."/>
            <person name="Breakwell D.P."/>
            <person name="Grose J.H."/>
        </authorList>
    </citation>
    <scope>NUCLEOTIDE SEQUENCE [LARGE SCALE GENOMIC DNA]</scope>
</reference>